<dbReference type="AlphaFoldDB" id="A0A1M2VVK6"/>
<sequence length="64" mass="7148">MPAGILVVGHPFSDRRVRAWCKNPPPDKLGVREAIMQAISETRKVSIRRPRPGPMPFEAILSTL</sequence>
<keyword evidence="2" id="KW-1185">Reference proteome</keyword>
<protein>
    <submittedName>
        <fullName evidence="1">Uncharacterized protein</fullName>
    </submittedName>
</protein>
<organism evidence="1 2">
    <name type="scientific">Trametes pubescens</name>
    <name type="common">White-rot fungus</name>
    <dbReference type="NCBI Taxonomy" id="154538"/>
    <lineage>
        <taxon>Eukaryota</taxon>
        <taxon>Fungi</taxon>
        <taxon>Dikarya</taxon>
        <taxon>Basidiomycota</taxon>
        <taxon>Agaricomycotina</taxon>
        <taxon>Agaricomycetes</taxon>
        <taxon>Polyporales</taxon>
        <taxon>Polyporaceae</taxon>
        <taxon>Trametes</taxon>
    </lineage>
</organism>
<evidence type="ECO:0000313" key="2">
    <source>
        <dbReference type="Proteomes" id="UP000184267"/>
    </source>
</evidence>
<dbReference type="Proteomes" id="UP000184267">
    <property type="component" value="Unassembled WGS sequence"/>
</dbReference>
<name>A0A1M2VVK6_TRAPU</name>
<comment type="caution">
    <text evidence="1">The sequence shown here is derived from an EMBL/GenBank/DDBJ whole genome shotgun (WGS) entry which is preliminary data.</text>
</comment>
<evidence type="ECO:0000313" key="1">
    <source>
        <dbReference type="EMBL" id="OJT11644.1"/>
    </source>
</evidence>
<accession>A0A1M2VVK6</accession>
<proteinExistence type="predicted"/>
<reference evidence="1 2" key="1">
    <citation type="submission" date="2016-10" db="EMBL/GenBank/DDBJ databases">
        <title>Genome sequence of the basidiomycete white-rot fungus Trametes pubescens.</title>
        <authorList>
            <person name="Makela M.R."/>
            <person name="Granchi Z."/>
            <person name="Peng M."/>
            <person name="De Vries R.P."/>
            <person name="Grigoriev I."/>
            <person name="Riley R."/>
            <person name="Hilden K."/>
        </authorList>
    </citation>
    <scope>NUCLEOTIDE SEQUENCE [LARGE SCALE GENOMIC DNA]</scope>
    <source>
        <strain evidence="1 2">FBCC735</strain>
    </source>
</reference>
<dbReference type="EMBL" id="MNAD01000602">
    <property type="protein sequence ID" value="OJT11644.1"/>
    <property type="molecule type" value="Genomic_DNA"/>
</dbReference>
<gene>
    <name evidence="1" type="ORF">TRAPUB_11834</name>
</gene>